<evidence type="ECO:0000313" key="4">
    <source>
        <dbReference type="EMBL" id="OMJ71466.1"/>
    </source>
</evidence>
<sequence length="261" mass="30012">MSHLKKFSDVLKKVRSPTVQNIRILGKDPQIVIDHPCYRPASITKNIKDKIIPSLLMTVSRYGLCSLSANQIGFNISAFVIHKTLEKNKWSNYESSVKDFNIYLNPTILESSNKDIESEFEYCPSLPYITTQVERSKKIILRYMNTESEYIEEELTDFKARIAQHETDHVSGILMSSFSVSFGRIQVLDKAKIPTIEKVLEEFKENFQTGIAKHEKSLEIPKGGQARTHKNFEKRVGVDSELERELEEALKFAYNEDIDDS</sequence>
<dbReference type="PANTHER" id="PTHR10458:SF22">
    <property type="entry name" value="PEPTIDE DEFORMYLASE"/>
    <property type="match status" value="1"/>
</dbReference>
<proteinExistence type="inferred from homology"/>
<reference evidence="4 5" key="1">
    <citation type="submission" date="2016-11" db="EMBL/GenBank/DDBJ databases">
        <title>The macronuclear genome of Stentor coeruleus: a giant cell with tiny introns.</title>
        <authorList>
            <person name="Slabodnick M."/>
            <person name="Ruby J.G."/>
            <person name="Reiff S.B."/>
            <person name="Swart E.C."/>
            <person name="Gosai S."/>
            <person name="Prabakaran S."/>
            <person name="Witkowska E."/>
            <person name="Larue G.E."/>
            <person name="Fisher S."/>
            <person name="Freeman R.M."/>
            <person name="Gunawardena J."/>
            <person name="Chu W."/>
            <person name="Stover N.A."/>
            <person name="Gregory B.D."/>
            <person name="Nowacki M."/>
            <person name="Derisi J."/>
            <person name="Roy S.W."/>
            <person name="Marshall W.F."/>
            <person name="Sood P."/>
        </authorList>
    </citation>
    <scope>NUCLEOTIDE SEQUENCE [LARGE SCALE GENOMIC DNA]</scope>
    <source>
        <strain evidence="4">WM001</strain>
    </source>
</reference>
<organism evidence="4 5">
    <name type="scientific">Stentor coeruleus</name>
    <dbReference type="NCBI Taxonomy" id="5963"/>
    <lineage>
        <taxon>Eukaryota</taxon>
        <taxon>Sar</taxon>
        <taxon>Alveolata</taxon>
        <taxon>Ciliophora</taxon>
        <taxon>Postciliodesmatophora</taxon>
        <taxon>Heterotrichea</taxon>
        <taxon>Heterotrichida</taxon>
        <taxon>Stentoridae</taxon>
        <taxon>Stentor</taxon>
    </lineage>
</organism>
<name>A0A1R2B3Z3_9CILI</name>
<dbReference type="PANTHER" id="PTHR10458">
    <property type="entry name" value="PEPTIDE DEFORMYLASE"/>
    <property type="match status" value="1"/>
</dbReference>
<keyword evidence="3" id="KW-0479">Metal-binding</keyword>
<dbReference type="SUPFAM" id="SSF56420">
    <property type="entry name" value="Peptide deformylase"/>
    <property type="match status" value="1"/>
</dbReference>
<dbReference type="GO" id="GO:0006412">
    <property type="term" value="P:translation"/>
    <property type="evidence" value="ECO:0007669"/>
    <property type="project" value="UniProtKB-KW"/>
</dbReference>
<dbReference type="EMBL" id="MPUH01000987">
    <property type="protein sequence ID" value="OMJ71466.1"/>
    <property type="molecule type" value="Genomic_DNA"/>
</dbReference>
<dbReference type="Proteomes" id="UP000187209">
    <property type="component" value="Unassembled WGS sequence"/>
</dbReference>
<dbReference type="OrthoDB" id="291739at2759"/>
<dbReference type="GO" id="GO:0042586">
    <property type="term" value="F:peptide deformylase activity"/>
    <property type="evidence" value="ECO:0007669"/>
    <property type="project" value="UniProtKB-EC"/>
</dbReference>
<evidence type="ECO:0000256" key="1">
    <source>
        <dbReference type="ARBA" id="ARBA00010759"/>
    </source>
</evidence>
<comment type="caution">
    <text evidence="4">The sequence shown here is derived from an EMBL/GenBank/DDBJ whole genome shotgun (WGS) entry which is preliminary data.</text>
</comment>
<comment type="similarity">
    <text evidence="1 3">Belongs to the polypeptide deformylase family.</text>
</comment>
<dbReference type="GO" id="GO:0046872">
    <property type="term" value="F:metal ion binding"/>
    <property type="evidence" value="ECO:0007669"/>
    <property type="project" value="UniProtKB-KW"/>
</dbReference>
<comment type="function">
    <text evidence="3">Removes the formyl group from the N-terminal Met of newly synthesized proteins.</text>
</comment>
<dbReference type="InterPro" id="IPR036821">
    <property type="entry name" value="Peptide_deformylase_sf"/>
</dbReference>
<comment type="catalytic activity">
    <reaction evidence="3">
        <text>N-terminal N-formyl-L-methionyl-[peptide] + H2O = N-terminal L-methionyl-[peptide] + formate</text>
        <dbReference type="Rhea" id="RHEA:24420"/>
        <dbReference type="Rhea" id="RHEA-COMP:10639"/>
        <dbReference type="Rhea" id="RHEA-COMP:10640"/>
        <dbReference type="ChEBI" id="CHEBI:15377"/>
        <dbReference type="ChEBI" id="CHEBI:15740"/>
        <dbReference type="ChEBI" id="CHEBI:49298"/>
        <dbReference type="ChEBI" id="CHEBI:64731"/>
        <dbReference type="EC" id="3.5.1.88"/>
    </reaction>
</comment>
<accession>A0A1R2B3Z3</accession>
<protein>
    <recommendedName>
        <fullName evidence="2 3">Peptide deformylase</fullName>
        <ecNumber evidence="2 3">3.5.1.88</ecNumber>
    </recommendedName>
</protein>
<evidence type="ECO:0000256" key="3">
    <source>
        <dbReference type="RuleBase" id="RU362111"/>
    </source>
</evidence>
<dbReference type="AlphaFoldDB" id="A0A1R2B3Z3"/>
<keyword evidence="5" id="KW-1185">Reference proteome</keyword>
<evidence type="ECO:0000256" key="2">
    <source>
        <dbReference type="ARBA" id="ARBA00012175"/>
    </source>
</evidence>
<keyword evidence="3" id="KW-0648">Protein biosynthesis</keyword>
<dbReference type="InterPro" id="IPR023635">
    <property type="entry name" value="Peptide_deformylase"/>
</dbReference>
<evidence type="ECO:0000313" key="5">
    <source>
        <dbReference type="Proteomes" id="UP000187209"/>
    </source>
</evidence>
<keyword evidence="3" id="KW-0378">Hydrolase</keyword>
<dbReference type="Pfam" id="PF01327">
    <property type="entry name" value="Pep_deformylase"/>
    <property type="match status" value="1"/>
</dbReference>
<dbReference type="EC" id="3.5.1.88" evidence="2 3"/>
<dbReference type="Gene3D" id="3.90.45.10">
    <property type="entry name" value="Peptide deformylase"/>
    <property type="match status" value="1"/>
</dbReference>
<dbReference type="PRINTS" id="PR01576">
    <property type="entry name" value="PDEFORMYLASE"/>
</dbReference>
<gene>
    <name evidence="4" type="ORF">SteCoe_30314</name>
</gene>